<evidence type="ECO:0000256" key="6">
    <source>
        <dbReference type="ARBA" id="ARBA00023065"/>
    </source>
</evidence>
<evidence type="ECO:0000256" key="7">
    <source>
        <dbReference type="ARBA" id="ARBA00023136"/>
    </source>
</evidence>
<comment type="subcellular location">
    <subcellularLocation>
        <location evidence="1">Cell membrane</location>
        <topology evidence="1">Multi-pass membrane protein</topology>
    </subcellularLocation>
</comment>
<dbReference type="InterPro" id="IPR003445">
    <property type="entry name" value="Cat_transpt"/>
</dbReference>
<dbReference type="GO" id="GO:0008324">
    <property type="term" value="F:monoatomic cation transmembrane transporter activity"/>
    <property type="evidence" value="ECO:0007669"/>
    <property type="project" value="InterPro"/>
</dbReference>
<feature type="transmembrane region" description="Helical" evidence="8">
    <location>
        <begin position="12"/>
        <end position="30"/>
    </location>
</feature>
<evidence type="ECO:0000256" key="1">
    <source>
        <dbReference type="ARBA" id="ARBA00004651"/>
    </source>
</evidence>
<feature type="transmembrane region" description="Helical" evidence="8">
    <location>
        <begin position="201"/>
        <end position="225"/>
    </location>
</feature>
<dbReference type="Proteomes" id="UP000753961">
    <property type="component" value="Unassembled WGS sequence"/>
</dbReference>
<name>A0A953HR50_9BACT</name>
<comment type="caution">
    <text evidence="9">The sequence shown here is derived from an EMBL/GenBank/DDBJ whole genome shotgun (WGS) entry which is preliminary data.</text>
</comment>
<organism evidence="9 10">
    <name type="scientific">Membranihabitans marinus</name>
    <dbReference type="NCBI Taxonomy" id="1227546"/>
    <lineage>
        <taxon>Bacteria</taxon>
        <taxon>Pseudomonadati</taxon>
        <taxon>Bacteroidota</taxon>
        <taxon>Saprospiria</taxon>
        <taxon>Saprospirales</taxon>
        <taxon>Saprospiraceae</taxon>
        <taxon>Membranihabitans</taxon>
    </lineage>
</organism>
<feature type="transmembrane region" description="Helical" evidence="8">
    <location>
        <begin position="78"/>
        <end position="97"/>
    </location>
</feature>
<feature type="transmembrane region" description="Helical" evidence="8">
    <location>
        <begin position="139"/>
        <end position="158"/>
    </location>
</feature>
<evidence type="ECO:0000256" key="2">
    <source>
        <dbReference type="ARBA" id="ARBA00022448"/>
    </source>
</evidence>
<gene>
    <name evidence="9" type="ORF">KUV50_01850</name>
</gene>
<feature type="transmembrane region" description="Helical" evidence="8">
    <location>
        <begin position="376"/>
        <end position="395"/>
    </location>
</feature>
<feature type="transmembrane region" description="Helical" evidence="8">
    <location>
        <begin position="552"/>
        <end position="573"/>
    </location>
</feature>
<reference evidence="9" key="1">
    <citation type="submission" date="2021-06" db="EMBL/GenBank/DDBJ databases">
        <title>44 bacteria genomes isolated from Dapeng, Shenzhen.</title>
        <authorList>
            <person name="Zheng W."/>
            <person name="Yu S."/>
            <person name="Huang Y."/>
        </authorList>
    </citation>
    <scope>NUCLEOTIDE SEQUENCE</scope>
    <source>
        <strain evidence="9">DP5N28-2</strain>
    </source>
</reference>
<keyword evidence="10" id="KW-1185">Reference proteome</keyword>
<protein>
    <recommendedName>
        <fullName evidence="11">Potassium uptake protein, TrkH family</fullName>
    </recommendedName>
</protein>
<feature type="transmembrane region" description="Helical" evidence="8">
    <location>
        <begin position="46"/>
        <end position="66"/>
    </location>
</feature>
<dbReference type="AlphaFoldDB" id="A0A953HR50"/>
<feature type="transmembrane region" description="Helical" evidence="8">
    <location>
        <begin position="170"/>
        <end position="189"/>
    </location>
</feature>
<evidence type="ECO:0000256" key="4">
    <source>
        <dbReference type="ARBA" id="ARBA00022692"/>
    </source>
</evidence>
<evidence type="ECO:0000256" key="8">
    <source>
        <dbReference type="SAM" id="Phobius"/>
    </source>
</evidence>
<keyword evidence="4 8" id="KW-0812">Transmembrane</keyword>
<feature type="transmembrane region" description="Helical" evidence="8">
    <location>
        <begin position="256"/>
        <end position="275"/>
    </location>
</feature>
<keyword evidence="6" id="KW-0406">Ion transport</keyword>
<proteinExistence type="predicted"/>
<dbReference type="RefSeq" id="WP_222578380.1">
    <property type="nucleotide sequence ID" value="NZ_JAHVHU010000002.1"/>
</dbReference>
<keyword evidence="7 8" id="KW-0472">Membrane</keyword>
<dbReference type="PANTHER" id="PTHR32024">
    <property type="entry name" value="TRK SYSTEM POTASSIUM UPTAKE PROTEIN TRKG-RELATED"/>
    <property type="match status" value="1"/>
</dbReference>
<dbReference type="PANTHER" id="PTHR32024:SF1">
    <property type="entry name" value="KTR SYSTEM POTASSIUM UPTAKE PROTEIN B"/>
    <property type="match status" value="1"/>
</dbReference>
<feature type="transmembrane region" description="Helical" evidence="8">
    <location>
        <begin position="495"/>
        <end position="516"/>
    </location>
</feature>
<dbReference type="Pfam" id="PF02386">
    <property type="entry name" value="TrkH"/>
    <property type="match status" value="1"/>
</dbReference>
<evidence type="ECO:0000313" key="9">
    <source>
        <dbReference type="EMBL" id="MBY5956860.1"/>
    </source>
</evidence>
<feature type="transmembrane region" description="Helical" evidence="8">
    <location>
        <begin position="319"/>
        <end position="343"/>
    </location>
</feature>
<keyword evidence="3" id="KW-1003">Cell membrane</keyword>
<feature type="transmembrane region" description="Helical" evidence="8">
    <location>
        <begin position="109"/>
        <end position="127"/>
    </location>
</feature>
<dbReference type="GO" id="GO:0005886">
    <property type="term" value="C:plasma membrane"/>
    <property type="evidence" value="ECO:0007669"/>
    <property type="project" value="UniProtKB-SubCell"/>
</dbReference>
<keyword evidence="2" id="KW-0813">Transport</keyword>
<feature type="transmembrane region" description="Helical" evidence="8">
    <location>
        <begin position="287"/>
        <end position="307"/>
    </location>
</feature>
<evidence type="ECO:0000313" key="10">
    <source>
        <dbReference type="Proteomes" id="UP000753961"/>
    </source>
</evidence>
<evidence type="ECO:0008006" key="11">
    <source>
        <dbReference type="Google" id="ProtNLM"/>
    </source>
</evidence>
<dbReference type="EMBL" id="JAHVHU010000002">
    <property type="protein sequence ID" value="MBY5956860.1"/>
    <property type="molecule type" value="Genomic_DNA"/>
</dbReference>
<dbReference type="GO" id="GO:0030001">
    <property type="term" value="P:metal ion transport"/>
    <property type="evidence" value="ECO:0007669"/>
    <property type="project" value="UniProtKB-ARBA"/>
</dbReference>
<sequence length="591" mass="66764">MLRSRVRQIYQVVRWLTVIFSLVSLSWLIYDIGFKHPEYHVLASVYQLYISTFILNVGALVFRYAMREKRPPRKIWPFDVLLMLSMLSILYFIILPGQVSASFITSEGAWIWVFVTLLFGLMGEIFTSNIHRAFLDFNPAQLFVGSFFVLIVLGAFALKLPTATYESISLLDAFFTATSAVCVTGLIVLDTAKDFTPFGQGLLLLLIQLGGLGIMTFTSFFSFFFRGETSYKNQLLIREITNSGRLTQVYSMIKTILLYTLGFELLGALLIFSSINDWEVMGLTSKLFFSVFHSVSAFCNAGFSTLTDGLMTSGFRFNYSLQIILAWLFIFGGLGFPIVFNFLEYFRYYIVNSVSSIKKKLPFVHRPWIININTRLVLITTGFLIVIGTVFFSIFEYNHSLSEHSMWGKMVVSFFNGTTPRTAGFNSIDFDQAQLGTIMFTVLLMWIGASPMSTGGGIKTTTFALAVLNITQMIQGKKRIEVYRRQISDASIRRAFAVIFLSLAVIGISIFLIRIFDSEKDHTAIVFEVFSAYSTVGLSMGITPDLSAGSKMVLIGTMFIGRVTMFTILVAVFRRVAHANYRYPQEEIMIN</sequence>
<keyword evidence="5 8" id="KW-1133">Transmembrane helix</keyword>
<accession>A0A953HR50</accession>
<evidence type="ECO:0000256" key="5">
    <source>
        <dbReference type="ARBA" id="ARBA00022989"/>
    </source>
</evidence>
<evidence type="ECO:0000256" key="3">
    <source>
        <dbReference type="ARBA" id="ARBA00022475"/>
    </source>
</evidence>